<feature type="region of interest" description="Disordered" evidence="4">
    <location>
        <begin position="548"/>
        <end position="601"/>
    </location>
</feature>
<feature type="compositionally biased region" description="Basic and acidic residues" evidence="4">
    <location>
        <begin position="1248"/>
        <end position="1259"/>
    </location>
</feature>
<dbReference type="STRING" id="914237.A0A1E1KXC9"/>
<protein>
    <submittedName>
        <fullName evidence="6">Related to DNA repair protein rad8</fullName>
    </submittedName>
</protein>
<dbReference type="PROSITE" id="PS51194">
    <property type="entry name" value="HELICASE_CTER"/>
    <property type="match status" value="1"/>
</dbReference>
<dbReference type="GO" id="GO:0005634">
    <property type="term" value="C:nucleus"/>
    <property type="evidence" value="ECO:0007669"/>
    <property type="project" value="TreeGrafter"/>
</dbReference>
<feature type="region of interest" description="Disordered" evidence="4">
    <location>
        <begin position="1207"/>
        <end position="1309"/>
    </location>
</feature>
<reference evidence="7" key="1">
    <citation type="submission" date="2016-03" db="EMBL/GenBank/DDBJ databases">
        <authorList>
            <person name="Ploux O."/>
        </authorList>
    </citation>
    <scope>NUCLEOTIDE SEQUENCE [LARGE SCALE GENOMIC DNA]</scope>
    <source>
        <strain evidence="7">UK7</strain>
    </source>
</reference>
<evidence type="ECO:0000256" key="2">
    <source>
        <dbReference type="ARBA" id="ARBA00022801"/>
    </source>
</evidence>
<feature type="region of interest" description="Disordered" evidence="4">
    <location>
        <begin position="151"/>
        <end position="171"/>
    </location>
</feature>
<dbReference type="EMBL" id="FJUW01000026">
    <property type="protein sequence ID" value="CZT02884.1"/>
    <property type="molecule type" value="Genomic_DNA"/>
</dbReference>
<feature type="domain" description="Helicase C-terminal" evidence="5">
    <location>
        <begin position="1007"/>
        <end position="1167"/>
    </location>
</feature>
<dbReference type="InterPro" id="IPR014001">
    <property type="entry name" value="Helicase_ATP-bd"/>
</dbReference>
<name>A0A1E1KXC9_9HELO</name>
<gene>
    <name evidence="6" type="ORF">RCO7_05982</name>
</gene>
<proteinExistence type="predicted"/>
<dbReference type="InterPro" id="IPR001650">
    <property type="entry name" value="Helicase_C-like"/>
</dbReference>
<dbReference type="SUPFAM" id="SSF52540">
    <property type="entry name" value="P-loop containing nucleoside triphosphate hydrolases"/>
    <property type="match status" value="2"/>
</dbReference>
<keyword evidence="3" id="KW-0067">ATP-binding</keyword>
<organism evidence="6 7">
    <name type="scientific">Rhynchosporium graminicola</name>
    <dbReference type="NCBI Taxonomy" id="2792576"/>
    <lineage>
        <taxon>Eukaryota</taxon>
        <taxon>Fungi</taxon>
        <taxon>Dikarya</taxon>
        <taxon>Ascomycota</taxon>
        <taxon>Pezizomycotina</taxon>
        <taxon>Leotiomycetes</taxon>
        <taxon>Helotiales</taxon>
        <taxon>Ploettnerulaceae</taxon>
        <taxon>Rhynchosporium</taxon>
    </lineage>
</organism>
<keyword evidence="2" id="KW-0378">Hydrolase</keyword>
<keyword evidence="7" id="KW-1185">Reference proteome</keyword>
<feature type="compositionally biased region" description="Polar residues" evidence="4">
    <location>
        <begin position="553"/>
        <end position="575"/>
    </location>
</feature>
<dbReference type="InterPro" id="IPR000330">
    <property type="entry name" value="SNF2_N"/>
</dbReference>
<dbReference type="InParanoid" id="A0A1E1KXC9"/>
<dbReference type="Pfam" id="PF00176">
    <property type="entry name" value="SNF2-rel_dom"/>
    <property type="match status" value="1"/>
</dbReference>
<dbReference type="Gene3D" id="3.40.50.300">
    <property type="entry name" value="P-loop containing nucleotide triphosphate hydrolases"/>
    <property type="match status" value="2"/>
</dbReference>
<dbReference type="GO" id="GO:0005524">
    <property type="term" value="F:ATP binding"/>
    <property type="evidence" value="ECO:0007669"/>
    <property type="project" value="UniProtKB-KW"/>
</dbReference>
<evidence type="ECO:0000259" key="5">
    <source>
        <dbReference type="PROSITE" id="PS51194"/>
    </source>
</evidence>
<feature type="compositionally biased region" description="Basic and acidic residues" evidence="4">
    <location>
        <begin position="158"/>
        <end position="171"/>
    </location>
</feature>
<feature type="compositionally biased region" description="Basic and acidic residues" evidence="4">
    <location>
        <begin position="1224"/>
        <end position="1238"/>
    </location>
</feature>
<sequence length="1309" mass="145914">MDSAFEFGLTKTCLFPDYSKIDIDKYIAAGCLRISQPESNISIDAWRKCSSWQKLAQSLEANESSQISDVEITLRESILHTSLLRPFRSLCMEQWIRLEFRINDYIHGQVRVYILPDDVGRSVIDRDVPALRKNLLLLLSQLDISPSTWSGRWTQDSPTRHVEPSLDSDRATGEDPSLFQIFNTLPSPNPDPRSVPDVHARNAMNQILDGSIAGMRTVMYDYQRRSAALMLQRETKPEYLLDPRLRYLVDRRGNNWYCDSDSGSCFREPRTYEAPRGGICAETMGLGKTLICLGLIMSTRDVTSQIPEEYLEGTFPVRKKTASLLTMAAATLGRRAFPWRDQLARREAEEGYLFDRCREALAKSAGSYMIAPSGPRRKSRNPTVSRPRKILLTPATIVVAPANLIQQWQHEIKKHTTGLAVLVVKAMSDVLPTAKELAEFDIILFSKQRFEKEAAIDVDVSPNSPLFRSKSRHKIMIGGLFGRVSTGSDNFRCSPLKELHFKRLIVDEGHTFGNLSSSSRTEASAVLDFLQVSARWIISGTPTKGLYGAESGIGSSQSTSPENTPSSARTPSNDEGVSPKGLSAILGSSAPENSPQTSGKDLNLFHKQERNDIEKLGNIATSYLKARPWANQREDKDFASWSRLIMQPRHGSKSRGNLDCLRATLEGMIIRHRQEDIELEVTLPPLHQKHVFLEGSLYNKLSLNTFSMMIIGNAVTSERKDADYFFHPRQRKNLQQLVSNMRQGSFFWSGFETHNIQSAIENNKDFLAANNTISREDEDSLLEAIKHGNNVLNNRIARVIFAFHEMLIHVKNDLADDIRAAWSLTGEPVNPTLMGATMVHAAQKFVGLQLYKDDPTEGLLKEGENIMHDARMGSAPQITRSRKRPAASRDEGGVRKRIAKAPTLAGNVTMGSESNLRKRARTTVKTSSWGSKLNVSNNTDLLTSQGIDDDHEDYEDDACIQRQLDVQLKPNSALKISTKLDISGTLHPSSSLATARIISTASSKLSYLMDRVSIYSPTEKILIFYEADNIAYYIAQGLECLGIKHLIYAKSLSSARRSQYVVTFNQSEVFRVLLMDVSQAAFGLDISSASRVYFVNPVFSPQVEAQAVKRAHRIGQTKPVYVETLVLKGSIEEVILKRRKELSIEEHNSCKNILDDRTMHDWIRNARFLDLETQGIDSGREGEAGDELDQMAILETPQLLFGRGGAGAEGRIMDPDQDLIVGDSPKRKDKASGEEKTKIMLATGVKLPAERDDSMSEKAKGKRNVGFVNVGESGDEGSRGSQDNSTSSGSGSGVPVRTRPAKKIRFTES</sequence>
<dbReference type="Pfam" id="PF00271">
    <property type="entry name" value="Helicase_C"/>
    <property type="match status" value="1"/>
</dbReference>
<dbReference type="InterPro" id="IPR027417">
    <property type="entry name" value="P-loop_NTPase"/>
</dbReference>
<dbReference type="GO" id="GO:0016787">
    <property type="term" value="F:hydrolase activity"/>
    <property type="evidence" value="ECO:0007669"/>
    <property type="project" value="UniProtKB-KW"/>
</dbReference>
<evidence type="ECO:0000313" key="6">
    <source>
        <dbReference type="EMBL" id="CZT02884.1"/>
    </source>
</evidence>
<dbReference type="PANTHER" id="PTHR45626:SF51">
    <property type="entry name" value="SNF2-RELATED DOMAIN-CONTAINING PROTEIN"/>
    <property type="match status" value="1"/>
</dbReference>
<comment type="caution">
    <text evidence="6">The sequence shown here is derived from an EMBL/GenBank/DDBJ whole genome shotgun (WGS) entry which is preliminary data.</text>
</comment>
<dbReference type="CDD" id="cd18793">
    <property type="entry name" value="SF2_C_SNF"/>
    <property type="match status" value="1"/>
</dbReference>
<dbReference type="Proteomes" id="UP000178129">
    <property type="component" value="Unassembled WGS sequence"/>
</dbReference>
<dbReference type="PANTHER" id="PTHR45626">
    <property type="entry name" value="TRANSCRIPTION TERMINATION FACTOR 2-RELATED"/>
    <property type="match status" value="1"/>
</dbReference>
<dbReference type="InterPro" id="IPR049730">
    <property type="entry name" value="SNF2/RAD54-like_C"/>
</dbReference>
<dbReference type="GO" id="GO:0006281">
    <property type="term" value="P:DNA repair"/>
    <property type="evidence" value="ECO:0007669"/>
    <property type="project" value="TreeGrafter"/>
</dbReference>
<accession>A0A1E1KXC9</accession>
<feature type="compositionally biased region" description="Polar residues" evidence="4">
    <location>
        <begin position="590"/>
        <end position="600"/>
    </location>
</feature>
<feature type="compositionally biased region" description="Basic residues" evidence="4">
    <location>
        <begin position="1299"/>
        <end position="1309"/>
    </location>
</feature>
<feature type="compositionally biased region" description="Low complexity" evidence="4">
    <location>
        <begin position="1279"/>
        <end position="1289"/>
    </location>
</feature>
<evidence type="ECO:0000256" key="4">
    <source>
        <dbReference type="SAM" id="MobiDB-lite"/>
    </source>
</evidence>
<feature type="region of interest" description="Disordered" evidence="4">
    <location>
        <begin position="875"/>
        <end position="895"/>
    </location>
</feature>
<keyword evidence="1" id="KW-0547">Nucleotide-binding</keyword>
<evidence type="ECO:0000313" key="7">
    <source>
        <dbReference type="Proteomes" id="UP000178129"/>
    </source>
</evidence>
<dbReference type="InterPro" id="IPR050628">
    <property type="entry name" value="SNF2_RAD54_helicase_TF"/>
</dbReference>
<dbReference type="SMART" id="SM00487">
    <property type="entry name" value="DEXDc"/>
    <property type="match status" value="1"/>
</dbReference>
<evidence type="ECO:0000256" key="1">
    <source>
        <dbReference type="ARBA" id="ARBA00022741"/>
    </source>
</evidence>
<evidence type="ECO:0000256" key="3">
    <source>
        <dbReference type="ARBA" id="ARBA00022840"/>
    </source>
</evidence>
<dbReference type="GO" id="GO:0008094">
    <property type="term" value="F:ATP-dependent activity, acting on DNA"/>
    <property type="evidence" value="ECO:0007669"/>
    <property type="project" value="TreeGrafter"/>
</dbReference>